<evidence type="ECO:0000256" key="2">
    <source>
        <dbReference type="ARBA" id="ARBA00004496"/>
    </source>
</evidence>
<gene>
    <name evidence="11" type="ORF">FYJ80_10710</name>
</gene>
<dbReference type="EMBL" id="VUNN01000031">
    <property type="protein sequence ID" value="MSU07230.1"/>
    <property type="molecule type" value="Genomic_DNA"/>
</dbReference>
<evidence type="ECO:0000259" key="10">
    <source>
        <dbReference type="PROSITE" id="PS50860"/>
    </source>
</evidence>
<dbReference type="GO" id="GO:0003676">
    <property type="term" value="F:nucleic acid binding"/>
    <property type="evidence" value="ECO:0007669"/>
    <property type="project" value="InterPro"/>
</dbReference>
<dbReference type="Pfam" id="PF07973">
    <property type="entry name" value="tRNA_SAD"/>
    <property type="match status" value="1"/>
</dbReference>
<evidence type="ECO:0000313" key="11">
    <source>
        <dbReference type="EMBL" id="MSU07230.1"/>
    </source>
</evidence>
<dbReference type="RefSeq" id="WP_154426805.1">
    <property type="nucleotide sequence ID" value="NZ_VUNN01000031.1"/>
</dbReference>
<evidence type="ECO:0000256" key="1">
    <source>
        <dbReference type="ARBA" id="ARBA00001947"/>
    </source>
</evidence>
<dbReference type="Pfam" id="PF01411">
    <property type="entry name" value="tRNA-synt_2c"/>
    <property type="match status" value="1"/>
</dbReference>
<dbReference type="GO" id="GO:0046872">
    <property type="term" value="F:metal ion binding"/>
    <property type="evidence" value="ECO:0007669"/>
    <property type="project" value="UniProtKB-KW"/>
</dbReference>
<proteinExistence type="predicted"/>
<comment type="catalytic activity">
    <reaction evidence="8">
        <text>tRNA(Ala) + L-alanine + ATP = L-alanyl-tRNA(Ala) + AMP + diphosphate</text>
        <dbReference type="Rhea" id="RHEA:12540"/>
        <dbReference type="Rhea" id="RHEA-COMP:9657"/>
        <dbReference type="Rhea" id="RHEA-COMP:9923"/>
        <dbReference type="ChEBI" id="CHEBI:30616"/>
        <dbReference type="ChEBI" id="CHEBI:33019"/>
        <dbReference type="ChEBI" id="CHEBI:57972"/>
        <dbReference type="ChEBI" id="CHEBI:78442"/>
        <dbReference type="ChEBI" id="CHEBI:78497"/>
        <dbReference type="ChEBI" id="CHEBI:456215"/>
        <dbReference type="EC" id="6.1.1.7"/>
    </reaction>
</comment>
<dbReference type="SUPFAM" id="SSF50447">
    <property type="entry name" value="Translation proteins"/>
    <property type="match status" value="1"/>
</dbReference>
<name>A0A7X2PE20_9SPIO</name>
<keyword evidence="5" id="KW-0862">Zinc</keyword>
<keyword evidence="4" id="KW-0479">Metal-binding</keyword>
<dbReference type="InterPro" id="IPR009000">
    <property type="entry name" value="Transl_B-barrel_sf"/>
</dbReference>
<dbReference type="Gene3D" id="3.30.980.10">
    <property type="entry name" value="Threonyl-trna Synthetase, Chain A, domain 2"/>
    <property type="match status" value="1"/>
</dbReference>
<evidence type="ECO:0000256" key="7">
    <source>
        <dbReference type="ARBA" id="ARBA00032577"/>
    </source>
</evidence>
<dbReference type="PANTHER" id="PTHR43462:SF1">
    <property type="entry name" value="ALANYL-TRNA EDITING PROTEIN AARSD1"/>
    <property type="match status" value="1"/>
</dbReference>
<feature type="domain" description="Alanyl-transfer RNA synthetases family profile" evidence="10">
    <location>
        <begin position="1"/>
        <end position="221"/>
    </location>
</feature>
<organism evidence="11 12">
    <name type="scientific">Bullifex porci</name>
    <dbReference type="NCBI Taxonomy" id="2606638"/>
    <lineage>
        <taxon>Bacteria</taxon>
        <taxon>Pseudomonadati</taxon>
        <taxon>Spirochaetota</taxon>
        <taxon>Spirochaetia</taxon>
        <taxon>Spirochaetales</taxon>
        <taxon>Spirochaetaceae</taxon>
        <taxon>Bullifex</taxon>
    </lineage>
</organism>
<dbReference type="GO" id="GO:0002161">
    <property type="term" value="F:aminoacyl-tRNA deacylase activity"/>
    <property type="evidence" value="ECO:0007669"/>
    <property type="project" value="UniProtKB-ARBA"/>
</dbReference>
<feature type="coiled-coil region" evidence="9">
    <location>
        <begin position="257"/>
        <end position="284"/>
    </location>
</feature>
<comment type="caution">
    <text evidence="11">The sequence shown here is derived from an EMBL/GenBank/DDBJ whole genome shotgun (WGS) entry which is preliminary data.</text>
</comment>
<dbReference type="GO" id="GO:0006419">
    <property type="term" value="P:alanyl-tRNA aminoacylation"/>
    <property type="evidence" value="ECO:0007669"/>
    <property type="project" value="InterPro"/>
</dbReference>
<evidence type="ECO:0000256" key="6">
    <source>
        <dbReference type="ARBA" id="ARBA00024779"/>
    </source>
</evidence>
<dbReference type="InterPro" id="IPR018163">
    <property type="entry name" value="Thr/Ala-tRNA-synth_IIc_edit"/>
</dbReference>
<dbReference type="GO" id="GO:0004813">
    <property type="term" value="F:alanine-tRNA ligase activity"/>
    <property type="evidence" value="ECO:0007669"/>
    <property type="project" value="UniProtKB-EC"/>
</dbReference>
<dbReference type="AlphaFoldDB" id="A0A7X2PE20"/>
<evidence type="ECO:0000313" key="12">
    <source>
        <dbReference type="Proteomes" id="UP000460549"/>
    </source>
</evidence>
<accession>A0A7X2PE20</accession>
<reference evidence="11 12" key="1">
    <citation type="submission" date="2019-08" db="EMBL/GenBank/DDBJ databases">
        <title>In-depth cultivation of the pig gut microbiome towards novel bacterial diversity and tailored functional studies.</title>
        <authorList>
            <person name="Wylensek D."/>
            <person name="Hitch T.C.A."/>
            <person name="Clavel T."/>
        </authorList>
    </citation>
    <scope>NUCLEOTIDE SEQUENCE [LARGE SCALE GENOMIC DNA]</scope>
    <source>
        <strain evidence="11 12">NM-380-WT-3C1</strain>
    </source>
</reference>
<keyword evidence="9" id="KW-0175">Coiled coil</keyword>
<evidence type="ECO:0000256" key="5">
    <source>
        <dbReference type="ARBA" id="ARBA00022833"/>
    </source>
</evidence>
<comment type="subcellular location">
    <subcellularLocation>
        <location evidence="2">Cytoplasm</location>
    </subcellularLocation>
</comment>
<comment type="cofactor">
    <cofactor evidence="1">
        <name>Zn(2+)</name>
        <dbReference type="ChEBI" id="CHEBI:29105"/>
    </cofactor>
</comment>
<evidence type="ECO:0000256" key="4">
    <source>
        <dbReference type="ARBA" id="ARBA00022723"/>
    </source>
</evidence>
<evidence type="ECO:0000256" key="8">
    <source>
        <dbReference type="ARBA" id="ARBA00048300"/>
    </source>
</evidence>
<dbReference type="PROSITE" id="PS50860">
    <property type="entry name" value="AA_TRNA_LIGASE_II_ALA"/>
    <property type="match status" value="1"/>
</dbReference>
<comment type="function">
    <text evidence="6">Catalyzes the attachment of alanine to tRNA(Ala) in a two-step reaction: alanine is first activated by ATP to form Ala-AMP and then transferred to the acceptor end of tRNA(Ala). Also edits incorrectly charged Ser-tRNA(Ala) and Gly-tRNA(Ala) via its editing domain.</text>
</comment>
<dbReference type="GO" id="GO:0005737">
    <property type="term" value="C:cytoplasm"/>
    <property type="evidence" value="ECO:0007669"/>
    <property type="project" value="UniProtKB-SubCell"/>
</dbReference>
<evidence type="ECO:0000256" key="9">
    <source>
        <dbReference type="SAM" id="Coils"/>
    </source>
</evidence>
<protein>
    <recommendedName>
        <fullName evidence="3">Alanine--tRNA ligase</fullName>
    </recommendedName>
    <alternativeName>
        <fullName evidence="7">Alanyl-tRNA synthetase</fullName>
    </alternativeName>
</protein>
<sequence>MSEKYYYVEPYLKTIDAKIAGITNKGLILDRTISYPEGGGQPGDRGTINGIVYTDTIHENDEIVHVIANPSSFKVGDSVTLNIDWAHRYDYMQQHSAQHLLSGILFNKYNIGTVSVHQGEDILTIETDSSFISDETLLSVEYDAIKAICENHRIYYKEMSHSEAEALGLRRSIKVEGDVRLVFIEDVDVIACGGLHVSSTGEIMELSYAGSEMIRGHVRTIWRTGNRAIAKRRRDSESIKTISAQLSAPEDKVSSAVQKQAEELKSLKLKLRLLEEKAALEELKNCNERFFSTTYSLASFVPSLKSGEFFITHIDDNRLQWLYYGSESRFSCIKAKFKELGLKGGGRAPLYQGVCSIPEEELLKSIKEILI</sequence>
<dbReference type="InterPro" id="IPR012947">
    <property type="entry name" value="tRNA_SAD"/>
</dbReference>
<evidence type="ECO:0000256" key="3">
    <source>
        <dbReference type="ARBA" id="ARBA00017959"/>
    </source>
</evidence>
<dbReference type="InterPro" id="IPR018165">
    <property type="entry name" value="Ala-tRNA-synth_IIc_core"/>
</dbReference>
<dbReference type="Proteomes" id="UP000460549">
    <property type="component" value="Unassembled WGS sequence"/>
</dbReference>
<dbReference type="GO" id="GO:0005524">
    <property type="term" value="F:ATP binding"/>
    <property type="evidence" value="ECO:0007669"/>
    <property type="project" value="InterPro"/>
</dbReference>
<dbReference type="InterPro" id="IPR018164">
    <property type="entry name" value="Ala-tRNA-synth_IIc_N"/>
</dbReference>
<keyword evidence="12" id="KW-1185">Reference proteome</keyword>
<dbReference type="PANTHER" id="PTHR43462">
    <property type="entry name" value="ALANYL-TRNA EDITING PROTEIN"/>
    <property type="match status" value="1"/>
</dbReference>
<dbReference type="Gene3D" id="2.40.30.130">
    <property type="match status" value="1"/>
</dbReference>
<dbReference type="InterPro" id="IPR051335">
    <property type="entry name" value="Alanyl-tRNA_Editing_Enzymes"/>
</dbReference>
<dbReference type="SUPFAM" id="SSF55186">
    <property type="entry name" value="ThrRS/AlaRS common domain"/>
    <property type="match status" value="1"/>
</dbReference>